<evidence type="ECO:0000313" key="9">
    <source>
        <dbReference type="Proteomes" id="UP000317544"/>
    </source>
</evidence>
<evidence type="ECO:0000256" key="1">
    <source>
        <dbReference type="ARBA" id="ARBA00007150"/>
    </source>
</evidence>
<keyword evidence="5 7" id="KW-1133">Transmembrane helix</keyword>
<organism evidence="8 9">
    <name type="scientific">Buchnera aphidicola</name>
    <name type="common">Nipponaphis monzeni</name>
    <dbReference type="NCBI Taxonomy" id="2495405"/>
    <lineage>
        <taxon>Bacteria</taxon>
        <taxon>Pseudomonadati</taxon>
        <taxon>Pseudomonadota</taxon>
        <taxon>Gammaproteobacteria</taxon>
        <taxon>Enterobacterales</taxon>
        <taxon>Erwiniaceae</taxon>
        <taxon>Buchnera</taxon>
    </lineage>
</organism>
<keyword evidence="4 7" id="KW-0812">Transmembrane</keyword>
<dbReference type="GO" id="GO:0042158">
    <property type="term" value="P:lipoprotein biosynthetic process"/>
    <property type="evidence" value="ECO:0007669"/>
    <property type="project" value="UniProtKB-UniRule"/>
</dbReference>
<dbReference type="RefSeq" id="WP_158345044.1">
    <property type="nucleotide sequence ID" value="NZ_AP019379.1"/>
</dbReference>
<keyword evidence="3 7" id="KW-0808">Transferase</keyword>
<dbReference type="EC" id="2.5.1.145" evidence="7"/>
<sequence length="282" mass="33093">MNNKYVFVYQINPIIFSIGKINFYWYGLLYFLSIMFIFWKIHSFSHKRKYTILKKNEINTLFYNITIGILIGSRIGYIVFYNLLYYYHHNLNILKTWEGGMSFHGGLIGGIISILYFSKKSKKNFFQISDFIVPFIPIGIGTGRIGNFINGELWGRATLNAPISILFPTSITSDLLLISKYPQWQFVFDYYHAIPRHPSQLYELLLEGIILYFLLKIFNNKKKGLISAMFLIVYGLFRCFVELFREPDVQIGFFYFLTLGQILSIPMIIIGIVIIINIYFIK</sequence>
<dbReference type="HAMAP" id="MF_01147">
    <property type="entry name" value="Lgt"/>
    <property type="match status" value="1"/>
</dbReference>
<evidence type="ECO:0000313" key="8">
    <source>
        <dbReference type="EMBL" id="BBI01336.1"/>
    </source>
</evidence>
<comment type="catalytic activity">
    <reaction evidence="7">
        <text>L-cysteinyl-[prolipoprotein] + a 1,2-diacyl-sn-glycero-3-phospho-(1'-sn-glycerol) = an S-1,2-diacyl-sn-glyceryl-L-cysteinyl-[prolipoprotein] + sn-glycerol 1-phosphate + H(+)</text>
        <dbReference type="Rhea" id="RHEA:56712"/>
        <dbReference type="Rhea" id="RHEA-COMP:14679"/>
        <dbReference type="Rhea" id="RHEA-COMP:14680"/>
        <dbReference type="ChEBI" id="CHEBI:15378"/>
        <dbReference type="ChEBI" id="CHEBI:29950"/>
        <dbReference type="ChEBI" id="CHEBI:57685"/>
        <dbReference type="ChEBI" id="CHEBI:64716"/>
        <dbReference type="ChEBI" id="CHEBI:140658"/>
        <dbReference type="EC" id="2.5.1.145"/>
    </reaction>
</comment>
<evidence type="ECO:0000256" key="2">
    <source>
        <dbReference type="ARBA" id="ARBA00022475"/>
    </source>
</evidence>
<comment type="function">
    <text evidence="7">Catalyzes the transfer of the diacylglyceryl group from phosphatidylglycerol to the sulfhydryl group of the N-terminal cysteine of a prolipoprotein, the first step in the formation of mature lipoproteins.</text>
</comment>
<feature type="transmembrane region" description="Helical" evidence="7">
    <location>
        <begin position="61"/>
        <end position="87"/>
    </location>
</feature>
<keyword evidence="8" id="KW-0449">Lipoprotein</keyword>
<feature type="transmembrane region" description="Helical" evidence="7">
    <location>
        <begin position="224"/>
        <end position="241"/>
    </location>
</feature>
<dbReference type="EMBL" id="AP019379">
    <property type="protein sequence ID" value="BBI01336.1"/>
    <property type="molecule type" value="Genomic_DNA"/>
</dbReference>
<dbReference type="AlphaFoldDB" id="A0A455TAI1"/>
<feature type="transmembrane region" description="Helical" evidence="7">
    <location>
        <begin position="99"/>
        <end position="117"/>
    </location>
</feature>
<feature type="binding site" evidence="7">
    <location>
        <position position="144"/>
    </location>
    <ligand>
        <name>a 1,2-diacyl-sn-glycero-3-phospho-(1'-sn-glycerol)</name>
        <dbReference type="ChEBI" id="CHEBI:64716"/>
    </ligand>
</feature>
<dbReference type="PANTHER" id="PTHR30589">
    <property type="entry name" value="PROLIPOPROTEIN DIACYLGLYCERYL TRANSFERASE"/>
    <property type="match status" value="1"/>
</dbReference>
<keyword evidence="9" id="KW-1185">Reference proteome</keyword>
<keyword evidence="6 7" id="KW-0472">Membrane</keyword>
<comment type="similarity">
    <text evidence="1 7">Belongs to the Lgt family.</text>
</comment>
<comment type="pathway">
    <text evidence="7">Protein modification; lipoprotein biosynthesis (diacylglyceryl transfer).</text>
</comment>
<name>A0A455TAI1_9GAMM</name>
<dbReference type="Pfam" id="PF01790">
    <property type="entry name" value="LGT"/>
    <property type="match status" value="1"/>
</dbReference>
<dbReference type="GO" id="GO:0005886">
    <property type="term" value="C:plasma membrane"/>
    <property type="evidence" value="ECO:0007669"/>
    <property type="project" value="UniProtKB-SubCell"/>
</dbReference>
<evidence type="ECO:0000256" key="4">
    <source>
        <dbReference type="ARBA" id="ARBA00022692"/>
    </source>
</evidence>
<reference evidence="8 9" key="1">
    <citation type="journal article" date="2019" name="Proc. Natl. Acad. Sci. U.S.A.">
        <title>Exaggeration and cooption of innate immunity for social defense.</title>
        <authorList>
            <person name="Kutsukake M."/>
            <person name="Moriyama M."/>
            <person name="Shigenobu S."/>
            <person name="Meng X.-Y."/>
            <person name="Nikoh N."/>
            <person name="Noda C."/>
            <person name="Kobayashi S."/>
            <person name="Fukatsu T."/>
        </authorList>
    </citation>
    <scope>NUCLEOTIDE SEQUENCE [LARGE SCALE GENOMIC DNA]</scope>
    <source>
        <strain evidence="8 9">Nmo</strain>
    </source>
</reference>
<evidence type="ECO:0000256" key="3">
    <source>
        <dbReference type="ARBA" id="ARBA00022679"/>
    </source>
</evidence>
<dbReference type="NCBIfam" id="TIGR00544">
    <property type="entry name" value="lgt"/>
    <property type="match status" value="1"/>
</dbReference>
<evidence type="ECO:0000256" key="5">
    <source>
        <dbReference type="ARBA" id="ARBA00022989"/>
    </source>
</evidence>
<gene>
    <name evidence="7 8" type="primary">lgt</name>
    <name evidence="8" type="ORF">BUCNMO_332</name>
</gene>
<evidence type="ECO:0000256" key="7">
    <source>
        <dbReference type="HAMAP-Rule" id="MF_01147"/>
    </source>
</evidence>
<dbReference type="PANTHER" id="PTHR30589:SF0">
    <property type="entry name" value="PHOSPHATIDYLGLYCEROL--PROLIPOPROTEIN DIACYLGLYCERYL TRANSFERASE"/>
    <property type="match status" value="1"/>
</dbReference>
<proteinExistence type="inferred from homology"/>
<accession>A0A455TAI1</accession>
<dbReference type="GO" id="GO:0008961">
    <property type="term" value="F:phosphatidylglycerol-prolipoprotein diacylglyceryl transferase activity"/>
    <property type="evidence" value="ECO:0007669"/>
    <property type="project" value="UniProtKB-UniRule"/>
</dbReference>
<protein>
    <recommendedName>
        <fullName evidence="7">Phosphatidylglycerol--prolipoprotein diacylglyceryl transferase</fullName>
        <ecNumber evidence="7">2.5.1.145</ecNumber>
    </recommendedName>
</protein>
<feature type="transmembrane region" description="Helical" evidence="7">
    <location>
        <begin position="23"/>
        <end position="41"/>
    </location>
</feature>
<feature type="transmembrane region" description="Helical" evidence="7">
    <location>
        <begin position="253"/>
        <end position="281"/>
    </location>
</feature>
<dbReference type="OrthoDB" id="871140at2"/>
<dbReference type="InterPro" id="IPR001640">
    <property type="entry name" value="Lgt"/>
</dbReference>
<dbReference type="PROSITE" id="PS01311">
    <property type="entry name" value="LGT"/>
    <property type="match status" value="1"/>
</dbReference>
<dbReference type="Proteomes" id="UP000317544">
    <property type="component" value="Chromosome"/>
</dbReference>
<comment type="subcellular location">
    <subcellularLocation>
        <location evidence="7">Cell membrane</location>
        <topology evidence="7">Multi-pass membrane protein</topology>
    </subcellularLocation>
</comment>
<evidence type="ECO:0000256" key="6">
    <source>
        <dbReference type="ARBA" id="ARBA00023136"/>
    </source>
</evidence>
<dbReference type="UniPathway" id="UPA00664"/>
<keyword evidence="2 7" id="KW-1003">Cell membrane</keyword>